<gene>
    <name evidence="2" type="ORF">K1Y72_31365</name>
</gene>
<feature type="compositionally biased region" description="Low complexity" evidence="1">
    <location>
        <begin position="255"/>
        <end position="266"/>
    </location>
</feature>
<feature type="region of interest" description="Disordered" evidence="1">
    <location>
        <begin position="220"/>
        <end position="277"/>
    </location>
</feature>
<feature type="region of interest" description="Disordered" evidence="1">
    <location>
        <begin position="1"/>
        <end position="21"/>
    </location>
</feature>
<protein>
    <recommendedName>
        <fullName evidence="4">DUF3494 domain-containing protein</fullName>
    </recommendedName>
</protein>
<evidence type="ECO:0008006" key="4">
    <source>
        <dbReference type="Google" id="ProtNLM"/>
    </source>
</evidence>
<dbReference type="InterPro" id="IPR006311">
    <property type="entry name" value="TAT_signal"/>
</dbReference>
<name>A0ABS7G2F7_9ACTN</name>
<comment type="caution">
    <text evidence="2">The sequence shown here is derived from an EMBL/GenBank/DDBJ whole genome shotgun (WGS) entry which is preliminary data.</text>
</comment>
<keyword evidence="3" id="KW-1185">Reference proteome</keyword>
<dbReference type="RefSeq" id="WP_220170146.1">
    <property type="nucleotide sequence ID" value="NZ_JAIBOA010000028.1"/>
</dbReference>
<reference evidence="2 3" key="1">
    <citation type="submission" date="2021-07" db="EMBL/GenBank/DDBJ databases">
        <title>Actinomadura sp. PM05-2 isolated from lichen.</title>
        <authorList>
            <person name="Somphong A."/>
            <person name="Phongsopitanun W."/>
            <person name="Tanasupawat S."/>
            <person name="Peongsungnone V."/>
        </authorList>
    </citation>
    <scope>NUCLEOTIDE SEQUENCE [LARGE SCALE GENOMIC DNA]</scope>
    <source>
        <strain evidence="2 3">PM05-2</strain>
    </source>
</reference>
<dbReference type="Proteomes" id="UP000774570">
    <property type="component" value="Unassembled WGS sequence"/>
</dbReference>
<evidence type="ECO:0000256" key="1">
    <source>
        <dbReference type="SAM" id="MobiDB-lite"/>
    </source>
</evidence>
<sequence length="334" mass="31495">MRQADTRPTAGTADHDRRAGAVRGTRAVLRAGLRRAALAAVPVTAAAAAGLAVTAAAPAARADAPAPVACTGTTGDVAALVKAFQTGGPYRLGKKCDYELTKREGAHSALPTVTKDTTVDGAGSSITWSGTEPIRSVFSVAPGARLRLSDVTVYGAGAAGSPTVSLGRGSTLTLTDSSISVDVGSDTGAGPGVTGTGVGVQGVPVGSGVRSAGAAGVECTATGDGARGPATDPVSGAPLPPDPVTGGPAAPPAAAPATVPDAAGTTSPLGATDVLGAPSPLGGADALGTAGTAGAAGGTSVAPSCPAKTVTKLTAGPKKATSSSTTCCGTAAGR</sequence>
<organism evidence="2 3">
    <name type="scientific">Actinomadura parmotrematis</name>
    <dbReference type="NCBI Taxonomy" id="2864039"/>
    <lineage>
        <taxon>Bacteria</taxon>
        <taxon>Bacillati</taxon>
        <taxon>Actinomycetota</taxon>
        <taxon>Actinomycetes</taxon>
        <taxon>Streptosporangiales</taxon>
        <taxon>Thermomonosporaceae</taxon>
        <taxon>Actinomadura</taxon>
    </lineage>
</organism>
<dbReference type="EMBL" id="JAIBOA010000028">
    <property type="protein sequence ID" value="MBW8486905.1"/>
    <property type="molecule type" value="Genomic_DNA"/>
</dbReference>
<evidence type="ECO:0000313" key="2">
    <source>
        <dbReference type="EMBL" id="MBW8486905.1"/>
    </source>
</evidence>
<accession>A0ABS7G2F7</accession>
<evidence type="ECO:0000313" key="3">
    <source>
        <dbReference type="Proteomes" id="UP000774570"/>
    </source>
</evidence>
<feature type="compositionally biased region" description="Pro residues" evidence="1">
    <location>
        <begin position="238"/>
        <end position="254"/>
    </location>
</feature>
<dbReference type="PROSITE" id="PS51318">
    <property type="entry name" value="TAT"/>
    <property type="match status" value="1"/>
</dbReference>
<proteinExistence type="predicted"/>